<feature type="compositionally biased region" description="Polar residues" evidence="5">
    <location>
        <begin position="1"/>
        <end position="15"/>
    </location>
</feature>
<gene>
    <name evidence="8" type="ORF">K7X08_023022</name>
</gene>
<feature type="compositionally biased region" description="Polar residues" evidence="5">
    <location>
        <begin position="71"/>
        <end position="85"/>
    </location>
</feature>
<organism evidence="8 9">
    <name type="scientific">Anisodus acutangulus</name>
    <dbReference type="NCBI Taxonomy" id="402998"/>
    <lineage>
        <taxon>Eukaryota</taxon>
        <taxon>Viridiplantae</taxon>
        <taxon>Streptophyta</taxon>
        <taxon>Embryophyta</taxon>
        <taxon>Tracheophyta</taxon>
        <taxon>Spermatophyta</taxon>
        <taxon>Magnoliopsida</taxon>
        <taxon>eudicotyledons</taxon>
        <taxon>Gunneridae</taxon>
        <taxon>Pentapetalae</taxon>
        <taxon>asterids</taxon>
        <taxon>lamiids</taxon>
        <taxon>Solanales</taxon>
        <taxon>Solanaceae</taxon>
        <taxon>Solanoideae</taxon>
        <taxon>Hyoscyameae</taxon>
        <taxon>Anisodus</taxon>
    </lineage>
</organism>
<evidence type="ECO:0000256" key="6">
    <source>
        <dbReference type="SAM" id="Phobius"/>
    </source>
</evidence>
<dbReference type="OrthoDB" id="746161at2759"/>
<comment type="caution">
    <text evidence="8">The sequence shown here is derived from an EMBL/GenBank/DDBJ whole genome shotgun (WGS) entry which is preliminary data.</text>
</comment>
<feature type="domain" description="Late embryogenesis abundant protein LEA-2 subgroup" evidence="7">
    <location>
        <begin position="145"/>
        <end position="248"/>
    </location>
</feature>
<dbReference type="GO" id="GO:0009506">
    <property type="term" value="C:plasmodesma"/>
    <property type="evidence" value="ECO:0007669"/>
    <property type="project" value="TreeGrafter"/>
</dbReference>
<evidence type="ECO:0000256" key="3">
    <source>
        <dbReference type="ARBA" id="ARBA00022989"/>
    </source>
</evidence>
<feature type="region of interest" description="Disordered" evidence="5">
    <location>
        <begin position="63"/>
        <end position="85"/>
    </location>
</feature>
<dbReference type="GO" id="GO:0005886">
    <property type="term" value="C:plasma membrane"/>
    <property type="evidence" value="ECO:0007669"/>
    <property type="project" value="TreeGrafter"/>
</dbReference>
<name>A0A9Q1RES2_9SOLA</name>
<feature type="region of interest" description="Disordered" evidence="5">
    <location>
        <begin position="1"/>
        <end position="21"/>
    </location>
</feature>
<dbReference type="Pfam" id="PF03168">
    <property type="entry name" value="LEA_2"/>
    <property type="match status" value="1"/>
</dbReference>
<dbReference type="InterPro" id="IPR044839">
    <property type="entry name" value="NDR1-like"/>
</dbReference>
<keyword evidence="2 6" id="KW-0812">Transmembrane</keyword>
<dbReference type="InterPro" id="IPR004864">
    <property type="entry name" value="LEA_2"/>
</dbReference>
<dbReference type="AlphaFoldDB" id="A0A9Q1RES2"/>
<evidence type="ECO:0000256" key="5">
    <source>
        <dbReference type="SAM" id="MobiDB-lite"/>
    </source>
</evidence>
<dbReference type="PANTHER" id="PTHR31415">
    <property type="entry name" value="OS05G0367900 PROTEIN"/>
    <property type="match status" value="1"/>
</dbReference>
<accession>A0A9Q1RES2</accession>
<proteinExistence type="predicted"/>
<keyword evidence="4 6" id="KW-0472">Membrane</keyword>
<reference evidence="9" key="1">
    <citation type="journal article" date="2023" name="Proc. Natl. Acad. Sci. U.S.A.">
        <title>Genomic and structural basis for evolution of tropane alkaloid biosynthesis.</title>
        <authorList>
            <person name="Wanga Y.-J."/>
            <person name="Taina T."/>
            <person name="Yua J.-Y."/>
            <person name="Lia J."/>
            <person name="Xua B."/>
            <person name="Chenc J."/>
            <person name="D'Auriad J.C."/>
            <person name="Huanga J.-P."/>
            <person name="Huanga S.-X."/>
        </authorList>
    </citation>
    <scope>NUCLEOTIDE SEQUENCE [LARGE SCALE GENOMIC DNA]</scope>
    <source>
        <strain evidence="9">cv. KIB-2019</strain>
    </source>
</reference>
<evidence type="ECO:0000259" key="7">
    <source>
        <dbReference type="Pfam" id="PF03168"/>
    </source>
</evidence>
<evidence type="ECO:0000313" key="9">
    <source>
        <dbReference type="Proteomes" id="UP001152561"/>
    </source>
</evidence>
<evidence type="ECO:0000256" key="1">
    <source>
        <dbReference type="ARBA" id="ARBA00004167"/>
    </source>
</evidence>
<keyword evidence="3 6" id="KW-1133">Transmembrane helix</keyword>
<feature type="transmembrane region" description="Helical" evidence="6">
    <location>
        <begin position="91"/>
        <end position="113"/>
    </location>
</feature>
<dbReference type="EMBL" id="JAJAGQ010000008">
    <property type="protein sequence ID" value="KAJ8556264.1"/>
    <property type="molecule type" value="Genomic_DNA"/>
</dbReference>
<evidence type="ECO:0000313" key="8">
    <source>
        <dbReference type="EMBL" id="KAJ8556264.1"/>
    </source>
</evidence>
<protein>
    <recommendedName>
        <fullName evidence="7">Late embryogenesis abundant protein LEA-2 subgroup domain-containing protein</fullName>
    </recommendedName>
</protein>
<keyword evidence="9" id="KW-1185">Reference proteome</keyword>
<evidence type="ECO:0000256" key="4">
    <source>
        <dbReference type="ARBA" id="ARBA00023136"/>
    </source>
</evidence>
<comment type="subcellular location">
    <subcellularLocation>
        <location evidence="1">Membrane</location>
        <topology evidence="1">Single-pass membrane protein</topology>
    </subcellularLocation>
</comment>
<evidence type="ECO:0000256" key="2">
    <source>
        <dbReference type="ARBA" id="ARBA00022692"/>
    </source>
</evidence>
<dbReference type="GO" id="GO:0098542">
    <property type="term" value="P:defense response to other organism"/>
    <property type="evidence" value="ECO:0007669"/>
    <property type="project" value="InterPro"/>
</dbReference>
<dbReference type="Proteomes" id="UP001152561">
    <property type="component" value="Unassembled WGS sequence"/>
</dbReference>
<dbReference type="PANTHER" id="PTHR31415:SF9">
    <property type="entry name" value="OS05G0367900 PROTEIN"/>
    <property type="match status" value="1"/>
</dbReference>
<sequence>MYFQETKQNSHSTKSVAPRQVQKPSVMKLGNKAKYSKLARSNFIQEIFLGKVEVNIDLRSGGYPQRPSPLPSSYNDPKKYSSSPRNPVKTLCTFLLILLILAGLVVLIGWLIYRPHKPNFSLVGAAIYELNITSPPYISSTMQFTVLARNPNRRVRLDYDQFSALVYYKGQAITPPVMLPPLLQETKSTAVLSPVIRGASVLVSVEVANGLLIDEVYGVVSLRLVFVGKMRYNAAMVKTRHYGVYVKCDMLVGFKKGFVGQVPLLGSPDCQVDL</sequence>